<dbReference type="SMART" id="SM00822">
    <property type="entry name" value="PKS_KR"/>
    <property type="match status" value="1"/>
</dbReference>
<dbReference type="PROSITE" id="PS00061">
    <property type="entry name" value="ADH_SHORT"/>
    <property type="match status" value="1"/>
</dbReference>
<evidence type="ECO:0000313" key="6">
    <source>
        <dbReference type="EMBL" id="KAA1193208.1"/>
    </source>
</evidence>
<evidence type="ECO:0000259" key="5">
    <source>
        <dbReference type="SMART" id="SM00822"/>
    </source>
</evidence>
<evidence type="ECO:0000256" key="2">
    <source>
        <dbReference type="ARBA" id="ARBA00022857"/>
    </source>
</evidence>
<dbReference type="InterPro" id="IPR020904">
    <property type="entry name" value="Sc_DH/Rdtase_CS"/>
</dbReference>
<dbReference type="Pfam" id="PF00106">
    <property type="entry name" value="adh_short"/>
    <property type="match status" value="1"/>
</dbReference>
<dbReference type="CDD" id="cd05233">
    <property type="entry name" value="SDR_c"/>
    <property type="match status" value="1"/>
</dbReference>
<accession>A0A5B0X3M0</accession>
<proteinExistence type="inferred from homology"/>
<comment type="similarity">
    <text evidence="1 4">Belongs to the short-chain dehydrogenases/reductases (SDR) family.</text>
</comment>
<evidence type="ECO:0000256" key="1">
    <source>
        <dbReference type="ARBA" id="ARBA00006484"/>
    </source>
</evidence>
<evidence type="ECO:0000256" key="4">
    <source>
        <dbReference type="RuleBase" id="RU000363"/>
    </source>
</evidence>
<dbReference type="InterPro" id="IPR002347">
    <property type="entry name" value="SDR_fam"/>
</dbReference>
<dbReference type="InterPro" id="IPR036291">
    <property type="entry name" value="NAD(P)-bd_dom_sf"/>
</dbReference>
<dbReference type="PANTHER" id="PTHR43391">
    <property type="entry name" value="RETINOL DEHYDROGENASE-RELATED"/>
    <property type="match status" value="1"/>
</dbReference>
<keyword evidence="7" id="KW-1185">Reference proteome</keyword>
<evidence type="ECO:0000313" key="7">
    <source>
        <dbReference type="Proteomes" id="UP000323708"/>
    </source>
</evidence>
<keyword evidence="2" id="KW-0521">NADP</keyword>
<gene>
    <name evidence="6" type="ORF">F0M18_05030</name>
</gene>
<dbReference type="PANTHER" id="PTHR43391:SF14">
    <property type="entry name" value="DEHYDROGENASE_REDUCTASE SDR FAMILY PROTEIN 7-LIKE"/>
    <property type="match status" value="1"/>
</dbReference>
<name>A0A5B0X3M0_9GAMM</name>
<dbReference type="RefSeq" id="WP_149610315.1">
    <property type="nucleotide sequence ID" value="NZ_VTUX01000002.1"/>
</dbReference>
<dbReference type="Proteomes" id="UP000323708">
    <property type="component" value="Unassembled WGS sequence"/>
</dbReference>
<evidence type="ECO:0000256" key="3">
    <source>
        <dbReference type="ARBA" id="ARBA00023002"/>
    </source>
</evidence>
<keyword evidence="3" id="KW-0560">Oxidoreductase</keyword>
<dbReference type="InterPro" id="IPR057326">
    <property type="entry name" value="KR_dom"/>
</dbReference>
<sequence length="257" mass="27223">MKMELVDRVYIVTGGSKGFGLAIARALVAAGARVGLVSRNQQGLEQAVSELGADRAYGVAADVGQRTGITGAIAAIAQHFGRLDGLVNNAGAARPNTVENLVEEEVLMQVNTNFLGTVFACQAVIPQLREHGSDNPRIINISSASAFHFDEMSHLSIYAASKAAVERFTRDLATECQAEEIGVSCIRPGGADSSIAEAWDMDVTMAAFAAWREEGSYMAVGMTVDDVANAVVFALAQPRGVSVDLLELRPQRRSPKG</sequence>
<dbReference type="SUPFAM" id="SSF51735">
    <property type="entry name" value="NAD(P)-binding Rossmann-fold domains"/>
    <property type="match status" value="1"/>
</dbReference>
<comment type="caution">
    <text evidence="6">The sequence shown here is derived from an EMBL/GenBank/DDBJ whole genome shotgun (WGS) entry which is preliminary data.</text>
</comment>
<dbReference type="PRINTS" id="PR00081">
    <property type="entry name" value="GDHRDH"/>
</dbReference>
<dbReference type="AlphaFoldDB" id="A0A5B0X3M0"/>
<dbReference type="PRINTS" id="PR00080">
    <property type="entry name" value="SDRFAMILY"/>
</dbReference>
<dbReference type="Gene3D" id="3.40.50.720">
    <property type="entry name" value="NAD(P)-binding Rossmann-like Domain"/>
    <property type="match status" value="1"/>
</dbReference>
<protein>
    <submittedName>
        <fullName evidence="6">SDR family oxidoreductase</fullName>
    </submittedName>
</protein>
<dbReference type="GO" id="GO:0016491">
    <property type="term" value="F:oxidoreductase activity"/>
    <property type="evidence" value="ECO:0007669"/>
    <property type="project" value="UniProtKB-KW"/>
</dbReference>
<dbReference type="EMBL" id="VTUX01000002">
    <property type="protein sequence ID" value="KAA1193208.1"/>
    <property type="molecule type" value="Genomic_DNA"/>
</dbReference>
<organism evidence="6 7">
    <name type="scientific">Pseudohalioglobus sediminis</name>
    <dbReference type="NCBI Taxonomy" id="2606449"/>
    <lineage>
        <taxon>Bacteria</taxon>
        <taxon>Pseudomonadati</taxon>
        <taxon>Pseudomonadota</taxon>
        <taxon>Gammaproteobacteria</taxon>
        <taxon>Cellvibrionales</taxon>
        <taxon>Halieaceae</taxon>
        <taxon>Pseudohalioglobus</taxon>
    </lineage>
</organism>
<reference evidence="6 7" key="1">
    <citation type="submission" date="2019-09" db="EMBL/GenBank/DDBJ databases">
        <authorList>
            <person name="Chen X.-Y."/>
        </authorList>
    </citation>
    <scope>NUCLEOTIDE SEQUENCE [LARGE SCALE GENOMIC DNA]</scope>
    <source>
        <strain evidence="6 7">NY5</strain>
    </source>
</reference>
<feature type="domain" description="Ketoreductase" evidence="5">
    <location>
        <begin position="8"/>
        <end position="192"/>
    </location>
</feature>